<gene>
    <name evidence="2" type="ORF">A3A43_03370</name>
</gene>
<accession>A0A1G2CKC7</accession>
<sequence>MDTNNTNKEEFRVLGEEVAQKTKEIIKAGNARRIVIKNEKDEALIEIPLTIAVYPGYVERVWNLAAISGARFPGIPVEELMFAFGPGFLRSSVYEHVTWRKVVGVQSRQN</sequence>
<reference evidence="2 3" key="1">
    <citation type="journal article" date="2016" name="Nat. Commun.">
        <title>Thousands of microbial genomes shed light on interconnected biogeochemical processes in an aquifer system.</title>
        <authorList>
            <person name="Anantharaman K."/>
            <person name="Brown C.T."/>
            <person name="Hug L.A."/>
            <person name="Sharon I."/>
            <person name="Castelle C.J."/>
            <person name="Probst A.J."/>
            <person name="Thomas B.C."/>
            <person name="Singh A."/>
            <person name="Wilkins M.J."/>
            <person name="Karaoz U."/>
            <person name="Brodie E.L."/>
            <person name="Williams K.H."/>
            <person name="Hubbard S.S."/>
            <person name="Banfield J.F."/>
        </authorList>
    </citation>
    <scope>NUCLEOTIDE SEQUENCE [LARGE SCALE GENOMIC DNA]</scope>
</reference>
<evidence type="ECO:0000313" key="2">
    <source>
        <dbReference type="EMBL" id="OGZ01863.1"/>
    </source>
</evidence>
<protein>
    <recommendedName>
        <fullName evidence="1">DUF4342 domain-containing protein</fullName>
    </recommendedName>
</protein>
<dbReference type="STRING" id="1798652.A3A43_03370"/>
<dbReference type="GO" id="GO:0045436">
    <property type="term" value="F:lycopene beta cyclase activity"/>
    <property type="evidence" value="ECO:0007669"/>
    <property type="project" value="UniProtKB-ARBA"/>
</dbReference>
<dbReference type="GO" id="GO:0016872">
    <property type="term" value="F:intramolecular lyase activity"/>
    <property type="evidence" value="ECO:0007669"/>
    <property type="project" value="InterPro"/>
</dbReference>
<dbReference type="AlphaFoldDB" id="A0A1G2CKC7"/>
<dbReference type="GO" id="GO:0016117">
    <property type="term" value="P:carotenoid biosynthetic process"/>
    <property type="evidence" value="ECO:0007669"/>
    <property type="project" value="UniProtKB-KW"/>
</dbReference>
<name>A0A1G2CKC7_9BACT</name>
<comment type="caution">
    <text evidence="2">The sequence shown here is derived from an EMBL/GenBank/DDBJ whole genome shotgun (WGS) entry which is preliminary data.</text>
</comment>
<dbReference type="GO" id="GO:0016020">
    <property type="term" value="C:membrane"/>
    <property type="evidence" value="ECO:0007669"/>
    <property type="project" value="UniProtKB-SubCell"/>
</dbReference>
<feature type="domain" description="DUF4342" evidence="1">
    <location>
        <begin position="5"/>
        <end position="58"/>
    </location>
</feature>
<evidence type="ECO:0000313" key="3">
    <source>
        <dbReference type="Proteomes" id="UP000178495"/>
    </source>
</evidence>
<evidence type="ECO:0000259" key="1">
    <source>
        <dbReference type="Pfam" id="PF14242"/>
    </source>
</evidence>
<dbReference type="EMBL" id="MHLC01000002">
    <property type="protein sequence ID" value="OGZ01863.1"/>
    <property type="molecule type" value="Genomic_DNA"/>
</dbReference>
<proteinExistence type="predicted"/>
<dbReference type="Pfam" id="PF14242">
    <property type="entry name" value="DUF4342"/>
    <property type="match status" value="1"/>
</dbReference>
<dbReference type="Proteomes" id="UP000178495">
    <property type="component" value="Unassembled WGS sequence"/>
</dbReference>
<organism evidence="2 3">
    <name type="scientific">Candidatus Liptonbacteria bacterium RIFCSPLOWO2_01_FULL_56_20</name>
    <dbReference type="NCBI Taxonomy" id="1798652"/>
    <lineage>
        <taxon>Bacteria</taxon>
        <taxon>Candidatus Liptoniibacteriota</taxon>
    </lineage>
</organism>
<dbReference type="InterPro" id="IPR025642">
    <property type="entry name" value="DUF4342"/>
</dbReference>